<evidence type="ECO:0000313" key="3">
    <source>
        <dbReference type="Proteomes" id="UP000005150"/>
    </source>
</evidence>
<gene>
    <name evidence="2" type="ORF">HMPREF1071_04494</name>
</gene>
<accession>I8XY38</accession>
<dbReference type="HOGENOM" id="CLU_025617_1_0_10"/>
<dbReference type="OrthoDB" id="9799278at2"/>
<proteinExistence type="predicted"/>
<name>I8XY38_9BACE</name>
<feature type="domain" description="Polysaccharide pyruvyl transferase" evidence="1">
    <location>
        <begin position="13"/>
        <end position="302"/>
    </location>
</feature>
<reference evidence="2 3" key="1">
    <citation type="submission" date="2012-02" db="EMBL/GenBank/DDBJ databases">
        <title>The Genome Sequence of Bacteroides salyersiae CL02T12C01.</title>
        <authorList>
            <consortium name="The Broad Institute Genome Sequencing Platform"/>
            <person name="Earl A."/>
            <person name="Ward D."/>
            <person name="Feldgarden M."/>
            <person name="Gevers D."/>
            <person name="Zitomersky N.L."/>
            <person name="Coyne M.J."/>
            <person name="Comstock L.E."/>
            <person name="Young S.K."/>
            <person name="Zeng Q."/>
            <person name="Gargeya S."/>
            <person name="Fitzgerald M."/>
            <person name="Haas B."/>
            <person name="Abouelleil A."/>
            <person name="Alvarado L."/>
            <person name="Arachchi H.M."/>
            <person name="Berlin A."/>
            <person name="Chapman S.B."/>
            <person name="Gearin G."/>
            <person name="Goldberg J."/>
            <person name="Griggs A."/>
            <person name="Gujja S."/>
            <person name="Hansen M."/>
            <person name="Heiman D."/>
            <person name="Howarth C."/>
            <person name="Larimer J."/>
            <person name="Lui A."/>
            <person name="MacDonald P.J.P."/>
            <person name="McCowen C."/>
            <person name="Montmayeur A."/>
            <person name="Murphy C."/>
            <person name="Neiman D."/>
            <person name="Pearson M."/>
            <person name="Priest M."/>
            <person name="Roberts A."/>
            <person name="Saif S."/>
            <person name="Shea T."/>
            <person name="Sisk P."/>
            <person name="Stolte C."/>
            <person name="Sykes S."/>
            <person name="Wortman J."/>
            <person name="Nusbaum C."/>
            <person name="Birren B."/>
        </authorList>
    </citation>
    <scope>NUCLEOTIDE SEQUENCE [LARGE SCALE GENOMIC DNA]</scope>
    <source>
        <strain evidence="2 3">CL02T12C01</strain>
    </source>
</reference>
<comment type="caution">
    <text evidence="2">The sequence shown here is derived from an EMBL/GenBank/DDBJ whole genome shotgun (WGS) entry which is preliminary data.</text>
</comment>
<dbReference type="AlphaFoldDB" id="I8XY38"/>
<dbReference type="EMBL" id="AGXV01000054">
    <property type="protein sequence ID" value="EIY55795.1"/>
    <property type="molecule type" value="Genomic_DNA"/>
</dbReference>
<dbReference type="InterPro" id="IPR007345">
    <property type="entry name" value="Polysacch_pyruvyl_Trfase"/>
</dbReference>
<organism evidence="2 3">
    <name type="scientific">Bacteroides salyersiae CL02T12C01</name>
    <dbReference type="NCBI Taxonomy" id="997887"/>
    <lineage>
        <taxon>Bacteria</taxon>
        <taxon>Pseudomonadati</taxon>
        <taxon>Bacteroidota</taxon>
        <taxon>Bacteroidia</taxon>
        <taxon>Bacteroidales</taxon>
        <taxon>Bacteroidaceae</taxon>
        <taxon>Bacteroides</taxon>
    </lineage>
</organism>
<sequence>MRIGILTFHRAVNYGAALQAYSLLRYLSRQCHDVVLIDYYPREDEKDYDIFRSMISLKNVLYNFLVFPYSIKIRRKKQRFFHFIQEYTVLTRRYYHYEELCSETFDLDAVITGSDQVFNPVSDDNIKTYYLAFVSDEVRRISYAPSFGMNTFTDDLGTKIKPYLTKFHSINCREQNGADYIAKITETDCPVVIDPVFLTSQKDWNLFVGTETTDDGYIFVYDLNGRDRLISLANRLKEKTGLPIKCISTKKYFTKKYDVDELILDAGPIEFIQSIAKANYVLTDSFHGMSFALIYRKKFIACNALKHASGRLSSLLMLLKLQYRLVSLEDYMNTDISVIDTPMDYDELLNEYIDKSKGVLDKSLS</sequence>
<dbReference type="PATRIC" id="fig|997887.3.peg.4696"/>
<evidence type="ECO:0000259" key="1">
    <source>
        <dbReference type="Pfam" id="PF04230"/>
    </source>
</evidence>
<dbReference type="RefSeq" id="WP_007482558.1">
    <property type="nucleotide sequence ID" value="NZ_JH724311.1"/>
</dbReference>
<keyword evidence="3" id="KW-1185">Reference proteome</keyword>
<dbReference type="Pfam" id="PF04230">
    <property type="entry name" value="PS_pyruv_trans"/>
    <property type="match status" value="1"/>
</dbReference>
<dbReference type="Proteomes" id="UP000005150">
    <property type="component" value="Unassembled WGS sequence"/>
</dbReference>
<protein>
    <recommendedName>
        <fullName evidence="1">Polysaccharide pyruvyl transferase domain-containing protein</fullName>
    </recommendedName>
</protein>
<evidence type="ECO:0000313" key="2">
    <source>
        <dbReference type="EMBL" id="EIY55795.1"/>
    </source>
</evidence>